<dbReference type="RefSeq" id="WP_062714154.1">
    <property type="nucleotide sequence ID" value="NZ_CAWRCI010000060.1"/>
</dbReference>
<dbReference type="InterPro" id="IPR010261">
    <property type="entry name" value="Tir_chaperone"/>
</dbReference>
<dbReference type="EMBL" id="FIZY01000060">
    <property type="protein sequence ID" value="CZF86329.1"/>
    <property type="molecule type" value="Genomic_DNA"/>
</dbReference>
<gene>
    <name evidence="2" type="primary">sycT</name>
    <name evidence="2" type="ORF">GMA8713_04363</name>
</gene>
<keyword evidence="3" id="KW-1185">Reference proteome</keyword>
<dbReference type="Pfam" id="PF05932">
    <property type="entry name" value="CesT"/>
    <property type="match status" value="1"/>
</dbReference>
<feature type="region of interest" description="Disordered" evidence="1">
    <location>
        <begin position="123"/>
        <end position="142"/>
    </location>
</feature>
<dbReference type="Gene3D" id="3.30.1460.10">
    <property type="match status" value="1"/>
</dbReference>
<accession>A0A128FHQ3</accession>
<name>A0A128FHQ3_9GAMM</name>
<evidence type="ECO:0000313" key="2">
    <source>
        <dbReference type="EMBL" id="CZF86329.1"/>
    </source>
</evidence>
<evidence type="ECO:0000313" key="3">
    <source>
        <dbReference type="Proteomes" id="UP000073601"/>
    </source>
</evidence>
<sequence>MITTFDYLVTQLFEKNGIESSFAQDDIYSLLIDQEYQIQFTHQNEELIILYADLGEISSVSEQLAKNNMYGEYWPAHIVSHRENRAVLWSQQPISMLNVAALESWTEYFIQDMIEKKAAISDVEPNPENTQPSGMPPNMIAV</sequence>
<reference evidence="3" key="1">
    <citation type="submission" date="2016-02" db="EMBL/GenBank/DDBJ databases">
        <authorList>
            <person name="Rodrigo-Torres Lidia"/>
            <person name="Arahal R.David."/>
        </authorList>
    </citation>
    <scope>NUCLEOTIDE SEQUENCE [LARGE SCALE GENOMIC DNA]</scope>
    <source>
        <strain evidence="3">CECT 8713</strain>
    </source>
</reference>
<organism evidence="2 3">
    <name type="scientific">Grimontia marina</name>
    <dbReference type="NCBI Taxonomy" id="646534"/>
    <lineage>
        <taxon>Bacteria</taxon>
        <taxon>Pseudomonadati</taxon>
        <taxon>Pseudomonadota</taxon>
        <taxon>Gammaproteobacteria</taxon>
        <taxon>Vibrionales</taxon>
        <taxon>Vibrionaceae</taxon>
        <taxon>Grimontia</taxon>
    </lineage>
</organism>
<dbReference type="GO" id="GO:0030254">
    <property type="term" value="P:protein secretion by the type III secretion system"/>
    <property type="evidence" value="ECO:0007669"/>
    <property type="project" value="InterPro"/>
</dbReference>
<dbReference type="OrthoDB" id="5587179at2"/>
<dbReference type="Proteomes" id="UP000073601">
    <property type="component" value="Unassembled WGS sequence"/>
</dbReference>
<protein>
    <submittedName>
        <fullName evidence="2">Chaperone protein SycT</fullName>
    </submittedName>
</protein>
<evidence type="ECO:0000256" key="1">
    <source>
        <dbReference type="SAM" id="MobiDB-lite"/>
    </source>
</evidence>
<proteinExistence type="predicted"/>
<dbReference type="SUPFAM" id="SSF69635">
    <property type="entry name" value="Type III secretory system chaperone-like"/>
    <property type="match status" value="1"/>
</dbReference>
<dbReference type="AlphaFoldDB" id="A0A128FHQ3"/>